<dbReference type="InterPro" id="IPR032710">
    <property type="entry name" value="NTF2-like_dom_sf"/>
</dbReference>
<dbReference type="EMBL" id="JAUSZI010000002">
    <property type="protein sequence ID" value="MDQ1023674.1"/>
    <property type="molecule type" value="Genomic_DNA"/>
</dbReference>
<sequence length="40" mass="4597">MSGIKSYRLSEGRIVEFWGETDLYGLLRQLGLVPEEIPPF</sequence>
<reference evidence="1 2" key="1">
    <citation type="submission" date="2023-07" db="EMBL/GenBank/DDBJ databases">
        <title>Comparative genomics of wheat-associated soil bacteria to identify genetic determinants of phenazine resistance.</title>
        <authorList>
            <person name="Mouncey N."/>
        </authorList>
    </citation>
    <scope>NUCLEOTIDE SEQUENCE [LARGE SCALE GENOMIC DNA]</scope>
    <source>
        <strain evidence="1 2">V2I4</strain>
    </source>
</reference>
<proteinExistence type="predicted"/>
<dbReference type="SUPFAM" id="SSF54427">
    <property type="entry name" value="NTF2-like"/>
    <property type="match status" value="1"/>
</dbReference>
<gene>
    <name evidence="1" type="ORF">QF035_001256</name>
</gene>
<accession>A0ABU0SJD0</accession>
<organism evidence="1 2">
    <name type="scientific">Streptomyces umbrinus</name>
    <dbReference type="NCBI Taxonomy" id="67370"/>
    <lineage>
        <taxon>Bacteria</taxon>
        <taxon>Bacillati</taxon>
        <taxon>Actinomycetota</taxon>
        <taxon>Actinomycetes</taxon>
        <taxon>Kitasatosporales</taxon>
        <taxon>Streptomycetaceae</taxon>
        <taxon>Streptomyces</taxon>
        <taxon>Streptomyces phaeochromogenes group</taxon>
    </lineage>
</organism>
<evidence type="ECO:0000313" key="2">
    <source>
        <dbReference type="Proteomes" id="UP001230328"/>
    </source>
</evidence>
<evidence type="ECO:0000313" key="1">
    <source>
        <dbReference type="EMBL" id="MDQ1023674.1"/>
    </source>
</evidence>
<comment type="caution">
    <text evidence="1">The sequence shown here is derived from an EMBL/GenBank/DDBJ whole genome shotgun (WGS) entry which is preliminary data.</text>
</comment>
<name>A0ABU0SJD0_9ACTN</name>
<dbReference type="Gene3D" id="3.10.450.50">
    <property type="match status" value="1"/>
</dbReference>
<protein>
    <submittedName>
        <fullName evidence="1">Ester cyclase</fullName>
    </submittedName>
</protein>
<keyword evidence="2" id="KW-1185">Reference proteome</keyword>
<dbReference type="Proteomes" id="UP001230328">
    <property type="component" value="Unassembled WGS sequence"/>
</dbReference>